<reference evidence="3" key="3">
    <citation type="submission" date="2015-04" db="EMBL/GenBank/DDBJ databases">
        <authorList>
            <consortium name="FlyBase"/>
        </authorList>
    </citation>
    <scope>NUCLEOTIDE SEQUENCE</scope>
    <source>
        <strain evidence="3">W501</strain>
    </source>
</reference>
<feature type="chain" id="PRO_5005324189" evidence="2">
    <location>
        <begin position="19"/>
        <end position="196"/>
    </location>
</feature>
<dbReference type="Proteomes" id="UP000035880">
    <property type="component" value="Chromosome 3L"/>
</dbReference>
<name>A0A0J9UDT1_DROSI</name>
<dbReference type="Bgee" id="FBgn0269090">
    <property type="expression patterns" value="Expressed in adult organism and 3 other cell types or tissues"/>
</dbReference>
<proteinExistence type="predicted"/>
<evidence type="ECO:0000256" key="1">
    <source>
        <dbReference type="SAM" id="MobiDB-lite"/>
    </source>
</evidence>
<reference evidence="3" key="1">
    <citation type="journal article" date="2013" name="Genome Res.">
        <title>A second-generation assembly of the Drosophila simulans genome provides new insights into patterns of lineage-specific divergence.</title>
        <authorList>
            <person name="Hu T.T."/>
            <person name="Eisen M.B."/>
            <person name="Thornton K.R."/>
            <person name="Andolfatto P."/>
        </authorList>
    </citation>
    <scope>NUCLEOTIDE SEQUENCE [LARGE SCALE GENOMIC DNA]</scope>
    <source>
        <strain evidence="3">W501</strain>
    </source>
</reference>
<feature type="signal peptide" evidence="2">
    <location>
        <begin position="1"/>
        <end position="18"/>
    </location>
</feature>
<feature type="compositionally biased region" description="Low complexity" evidence="1">
    <location>
        <begin position="29"/>
        <end position="56"/>
    </location>
</feature>
<dbReference type="AlphaFoldDB" id="A0A0J9UDT1"/>
<gene>
    <name evidence="3" type="primary">Dsim\GD27800</name>
    <name evidence="3" type="ORF">Dsimw501_GD27800</name>
</gene>
<organism evidence="3">
    <name type="scientific">Drosophila simulans</name>
    <name type="common">Fruit fly</name>
    <dbReference type="NCBI Taxonomy" id="7240"/>
    <lineage>
        <taxon>Eukaryota</taxon>
        <taxon>Metazoa</taxon>
        <taxon>Ecdysozoa</taxon>
        <taxon>Arthropoda</taxon>
        <taxon>Hexapoda</taxon>
        <taxon>Insecta</taxon>
        <taxon>Pterygota</taxon>
        <taxon>Neoptera</taxon>
        <taxon>Endopterygota</taxon>
        <taxon>Diptera</taxon>
        <taxon>Brachycera</taxon>
        <taxon>Muscomorpha</taxon>
        <taxon>Ephydroidea</taxon>
        <taxon>Drosophilidae</taxon>
        <taxon>Drosophila</taxon>
        <taxon>Sophophora</taxon>
    </lineage>
</organism>
<feature type="region of interest" description="Disordered" evidence="1">
    <location>
        <begin position="19"/>
        <end position="56"/>
    </location>
</feature>
<protein>
    <submittedName>
        <fullName evidence="3">Uncharacterized protein, isoform B</fullName>
    </submittedName>
</protein>
<evidence type="ECO:0000313" key="3">
    <source>
        <dbReference type="EMBL" id="KMY97375.1"/>
    </source>
</evidence>
<evidence type="ECO:0000256" key="2">
    <source>
        <dbReference type="SAM" id="SignalP"/>
    </source>
</evidence>
<keyword evidence="2" id="KW-0732">Signal</keyword>
<reference evidence="3" key="2">
    <citation type="submission" date="2014-06" db="EMBL/GenBank/DDBJ databases">
        <authorList>
            <person name="Hu T."/>
            <person name="Eisen M.B."/>
            <person name="Thornton K.R."/>
            <person name="Andolfatto P."/>
        </authorList>
    </citation>
    <scope>NUCLEOTIDE SEQUENCE</scope>
    <source>
        <strain evidence="3">W501</strain>
    </source>
</reference>
<accession>A0A0J9UDT1</accession>
<dbReference type="OrthoDB" id="7861733at2759"/>
<sequence length="196" mass="22297">MVWIWSLIALGIVVGATGKGQENNTTGSATTGQSQETDTTGSTTTAASARTPEPTTVDPYTALDKTITDDLENILTKYERECMGNSEFTRNLDLIRKAVKLDKSRLLDKIEARIEFNKYNEQRILIERQIDERIEALNNILPTQEPNSYCSEFYLKQREDLRKAKSLSNLEKLNTLLINKAICTIRDNYYDDDSLY</sequence>
<dbReference type="EMBL" id="CM002912">
    <property type="protein sequence ID" value="KMY97375.1"/>
    <property type="molecule type" value="Genomic_DNA"/>
</dbReference>